<gene>
    <name evidence="1" type="ORF">LMG23994_01751</name>
</gene>
<evidence type="ECO:0000313" key="1">
    <source>
        <dbReference type="EMBL" id="CAG9169963.1"/>
    </source>
</evidence>
<proteinExistence type="predicted"/>
<dbReference type="Proteomes" id="UP000701702">
    <property type="component" value="Unassembled WGS sequence"/>
</dbReference>
<accession>A0ABN7Y993</accession>
<protein>
    <recommendedName>
        <fullName evidence="3">ASCH domain-containing protein</fullName>
    </recommendedName>
</protein>
<dbReference type="CDD" id="cd06554">
    <property type="entry name" value="ASCH_ASC-1_like"/>
    <property type="match status" value="1"/>
</dbReference>
<name>A0ABN7Y993_9BURK</name>
<keyword evidence="2" id="KW-1185">Reference proteome</keyword>
<comment type="caution">
    <text evidence="1">The sequence shown here is derived from an EMBL/GenBank/DDBJ whole genome shotgun (WGS) entry which is preliminary data.</text>
</comment>
<sequence length="161" mass="18040">MKALSIRQWAWLIVRPDLGGDARNEAIAQGVLKDIENRTWPTHFRGRFLVHAAKGMTRYEYEDVEDYLKYTEPGIALPKREDLEGGGIVGVATIADCVPSARRTSRWHMEGQFGFQIADAKALPFVPCKGELKLFTVPVDVAAHLRAVHGARDAQPDWEGR</sequence>
<evidence type="ECO:0008006" key="3">
    <source>
        <dbReference type="Google" id="ProtNLM"/>
    </source>
</evidence>
<dbReference type="SUPFAM" id="SSF88697">
    <property type="entry name" value="PUA domain-like"/>
    <property type="match status" value="1"/>
</dbReference>
<evidence type="ECO:0000313" key="2">
    <source>
        <dbReference type="Proteomes" id="UP000701702"/>
    </source>
</evidence>
<reference evidence="1 2" key="1">
    <citation type="submission" date="2021-08" db="EMBL/GenBank/DDBJ databases">
        <authorList>
            <person name="Peeters C."/>
        </authorList>
    </citation>
    <scope>NUCLEOTIDE SEQUENCE [LARGE SCALE GENOMIC DNA]</scope>
    <source>
        <strain evidence="1 2">LMG 23994</strain>
    </source>
</reference>
<organism evidence="1 2">
    <name type="scientific">Cupriavidus pinatubonensis</name>
    <dbReference type="NCBI Taxonomy" id="248026"/>
    <lineage>
        <taxon>Bacteria</taxon>
        <taxon>Pseudomonadati</taxon>
        <taxon>Pseudomonadota</taxon>
        <taxon>Betaproteobacteria</taxon>
        <taxon>Burkholderiales</taxon>
        <taxon>Burkholderiaceae</taxon>
        <taxon>Cupriavidus</taxon>
    </lineage>
</organism>
<dbReference type="Gene3D" id="2.30.130.30">
    <property type="entry name" value="Hypothetical protein"/>
    <property type="match status" value="1"/>
</dbReference>
<dbReference type="InterPro" id="IPR015947">
    <property type="entry name" value="PUA-like_sf"/>
</dbReference>
<dbReference type="RefSeq" id="WP_224001379.1">
    <property type="nucleotide sequence ID" value="NZ_CAJZAF010000007.1"/>
</dbReference>
<dbReference type="EMBL" id="CAJZAF010000007">
    <property type="protein sequence ID" value="CAG9169963.1"/>
    <property type="molecule type" value="Genomic_DNA"/>
</dbReference>